<comment type="caution">
    <text evidence="1">The sequence shown here is derived from an EMBL/GenBank/DDBJ whole genome shotgun (WGS) entry which is preliminary data.</text>
</comment>
<dbReference type="AlphaFoldDB" id="X0YXT0"/>
<dbReference type="EMBL" id="BART01007648">
    <property type="protein sequence ID" value="GAG61110.1"/>
    <property type="molecule type" value="Genomic_DNA"/>
</dbReference>
<accession>X0YXT0</accession>
<gene>
    <name evidence="1" type="ORF">S01H4_17375</name>
</gene>
<sequence length="329" mass="38794">MLYFLFLYQIESGELLFEKDFQADIDSNMDLFGSFFSALKSFFSVITSEEGDELKTIGLGALIASIVRIREANIDLVIIAEEEDKKEIQKLSSKLKVTILNYKELFSVDAVKSEDFEKFDNEINDIVLSHRKILDSNILIEKQKEFLKTVWDQRGKISDQLREERKELENERTIIVNKLLKENNVVKKFSIIKLILEISDKLEDEQFFLEYQTKLKIIATEINDQKVRLKHYLNQVKKSLKESLYTLRERTLIKGDFKEVYSYLYSFSSKLQNFSSPEIYEKYYNLANKLIYRKDVSPEEFSLLIDDITNMNDNIESYLYDGENKNLIK</sequence>
<proteinExistence type="predicted"/>
<reference evidence="1" key="1">
    <citation type="journal article" date="2014" name="Front. Microbiol.">
        <title>High frequency of phylogenetically diverse reductive dehalogenase-homologous genes in deep subseafloor sedimentary metagenomes.</title>
        <authorList>
            <person name="Kawai M."/>
            <person name="Futagami T."/>
            <person name="Toyoda A."/>
            <person name="Takaki Y."/>
            <person name="Nishi S."/>
            <person name="Hori S."/>
            <person name="Arai W."/>
            <person name="Tsubouchi T."/>
            <person name="Morono Y."/>
            <person name="Uchiyama I."/>
            <person name="Ito T."/>
            <person name="Fujiyama A."/>
            <person name="Inagaki F."/>
            <person name="Takami H."/>
        </authorList>
    </citation>
    <scope>NUCLEOTIDE SEQUENCE</scope>
    <source>
        <strain evidence="1">Expedition CK06-06</strain>
    </source>
</reference>
<name>X0YXT0_9ZZZZ</name>
<protein>
    <submittedName>
        <fullName evidence="1">Uncharacterized protein</fullName>
    </submittedName>
</protein>
<organism evidence="1">
    <name type="scientific">marine sediment metagenome</name>
    <dbReference type="NCBI Taxonomy" id="412755"/>
    <lineage>
        <taxon>unclassified sequences</taxon>
        <taxon>metagenomes</taxon>
        <taxon>ecological metagenomes</taxon>
    </lineage>
</organism>
<evidence type="ECO:0000313" key="1">
    <source>
        <dbReference type="EMBL" id="GAG61110.1"/>
    </source>
</evidence>